<organism evidence="1 2">
    <name type="scientific">Phtheirospermum japonicum</name>
    <dbReference type="NCBI Taxonomy" id="374723"/>
    <lineage>
        <taxon>Eukaryota</taxon>
        <taxon>Viridiplantae</taxon>
        <taxon>Streptophyta</taxon>
        <taxon>Embryophyta</taxon>
        <taxon>Tracheophyta</taxon>
        <taxon>Spermatophyta</taxon>
        <taxon>Magnoliopsida</taxon>
        <taxon>eudicotyledons</taxon>
        <taxon>Gunneridae</taxon>
        <taxon>Pentapetalae</taxon>
        <taxon>asterids</taxon>
        <taxon>lamiids</taxon>
        <taxon>Lamiales</taxon>
        <taxon>Orobanchaceae</taxon>
        <taxon>Orobanchaceae incertae sedis</taxon>
        <taxon>Phtheirospermum</taxon>
    </lineage>
</organism>
<gene>
    <name evidence="1" type="ORF">PHJA_000647600</name>
</gene>
<dbReference type="AlphaFoldDB" id="A0A830BIW3"/>
<reference evidence="1" key="1">
    <citation type="submission" date="2020-07" db="EMBL/GenBank/DDBJ databases">
        <title>Ethylene signaling mediates host invasion by parasitic plants.</title>
        <authorList>
            <person name="Yoshida S."/>
        </authorList>
    </citation>
    <scope>NUCLEOTIDE SEQUENCE</scope>
    <source>
        <strain evidence="1">Okayama</strain>
    </source>
</reference>
<evidence type="ECO:0000313" key="2">
    <source>
        <dbReference type="Proteomes" id="UP000653305"/>
    </source>
</evidence>
<dbReference type="PANTHER" id="PTHR43752:SF2">
    <property type="entry name" value="BNR_ASP-BOX REPEAT FAMILY PROTEIN"/>
    <property type="match status" value="1"/>
</dbReference>
<proteinExistence type="predicted"/>
<name>A0A830BIW3_9LAMI</name>
<accession>A0A830BIW3</accession>
<dbReference type="OrthoDB" id="1925356at2759"/>
<dbReference type="PANTHER" id="PTHR43752">
    <property type="entry name" value="BNR/ASP-BOX REPEAT FAMILY PROTEIN"/>
    <property type="match status" value="1"/>
</dbReference>
<dbReference type="EMBL" id="BMAC01000098">
    <property type="protein sequence ID" value="GFP85038.1"/>
    <property type="molecule type" value="Genomic_DNA"/>
</dbReference>
<protein>
    <submittedName>
        <fullName evidence="1">Uncharacterized protein</fullName>
    </submittedName>
</protein>
<comment type="caution">
    <text evidence="1">The sequence shown here is derived from an EMBL/GenBank/DDBJ whole genome shotgun (WGS) entry which is preliminary data.</text>
</comment>
<sequence length="153" mass="17845">MGSTFGLIDRFLDFRSFNLVHPIHILSRSEIIRSIREKSTMFSKMKNDTSPWLPLVEEFTFSENSVPFNSCHASTIVEVDTDHFLVGTAEGASDVKIWIQIYKMSKGLFNFVIGWRFMFALLLYTDKRNDRFKVSLDVLWGFRCSSQTVRFPR</sequence>
<keyword evidence="2" id="KW-1185">Reference proteome</keyword>
<dbReference type="Proteomes" id="UP000653305">
    <property type="component" value="Unassembled WGS sequence"/>
</dbReference>
<evidence type="ECO:0000313" key="1">
    <source>
        <dbReference type="EMBL" id="GFP85038.1"/>
    </source>
</evidence>